<protein>
    <submittedName>
        <fullName evidence="2">Diguanylate cyclase</fullName>
    </submittedName>
</protein>
<evidence type="ECO:0000313" key="2">
    <source>
        <dbReference type="EMBL" id="OUM74175.1"/>
    </source>
</evidence>
<accession>A0A1Y3P2V7</accession>
<dbReference type="Gene3D" id="3.30.70.270">
    <property type="match status" value="1"/>
</dbReference>
<dbReference type="InterPro" id="IPR001633">
    <property type="entry name" value="EAL_dom"/>
</dbReference>
<dbReference type="SMART" id="SM00052">
    <property type="entry name" value="EAL"/>
    <property type="match status" value="1"/>
</dbReference>
<evidence type="ECO:0000313" key="3">
    <source>
        <dbReference type="Proteomes" id="UP000195440"/>
    </source>
</evidence>
<reference evidence="2 3" key="1">
    <citation type="journal article" date="2017" name="Syst. Appl. Microbiol.">
        <title>Pseudomonas caspiana sp. nov., a citrus pathogen in the Pseudomonas syringae phylogenetic group.</title>
        <authorList>
            <person name="Busquets A."/>
            <person name="Gomila M."/>
            <person name="Beiki F."/>
            <person name="Mulet M."/>
            <person name="Rahimian H."/>
            <person name="Garcia-Valdes E."/>
            <person name="Lalucat J."/>
        </authorList>
    </citation>
    <scope>NUCLEOTIDE SEQUENCE [LARGE SCALE GENOMIC DNA]</scope>
    <source>
        <strain evidence="2 3">FBF102</strain>
    </source>
</reference>
<dbReference type="EMBL" id="LOHF01000006">
    <property type="protein sequence ID" value="OUM74175.1"/>
    <property type="molecule type" value="Genomic_DNA"/>
</dbReference>
<dbReference type="GO" id="GO:0071111">
    <property type="term" value="F:cyclic-guanylate-specific phosphodiesterase activity"/>
    <property type="evidence" value="ECO:0007669"/>
    <property type="project" value="InterPro"/>
</dbReference>
<name>A0A1Y3P2V7_9PSED</name>
<dbReference type="CDD" id="cd01948">
    <property type="entry name" value="EAL"/>
    <property type="match status" value="1"/>
</dbReference>
<dbReference type="Pfam" id="PF01590">
    <property type="entry name" value="GAF"/>
    <property type="match status" value="1"/>
</dbReference>
<dbReference type="AlphaFoldDB" id="A0A1Y3P2V7"/>
<comment type="caution">
    <text evidence="2">The sequence shown here is derived from an EMBL/GenBank/DDBJ whole genome shotgun (WGS) entry which is preliminary data.</text>
</comment>
<dbReference type="Gene3D" id="3.20.20.450">
    <property type="entry name" value="EAL domain"/>
    <property type="match status" value="1"/>
</dbReference>
<proteinExistence type="predicted"/>
<dbReference type="PANTHER" id="PTHR33121">
    <property type="entry name" value="CYCLIC DI-GMP PHOSPHODIESTERASE PDEF"/>
    <property type="match status" value="1"/>
</dbReference>
<sequence length="589" mass="65147">MHLSLQAEKQRLAAVRAVQWLETAADENFDRICRLAAAYFNVPTVLVSLVEQERQWFAARVGFPKPQTPINQSFCAHTIKQDGVMQVVDACQDPRFMDNELVTAEGGIRFYAGAPLVTRDGHAIGSLCLIDKFPHQLSHAETLVLQDLAEMVISQIEQRQQTSMCHAVSGLPNLRQFLNDNAGPWLNTEAPTRILMVVEVIDSQWTHDFALEHDSGLIGAKATDITERLNQALGEELTAYHISERHLCLLMPARTQDQSELILTLSTLVCEPCAEDSISTLPGIRIGIAVCSDGKQSIGDLLRKARGAVDSAARDGMDWSIWDEDPNCASRRSEALIQDVAGALCNGEICLVFQPRFRLEDGRQVSAEALLRWNHQIFGPVSPAEFIPLIERSGQISIVTRWVIDNALAAAAGWADNESKVSLNLSALDFQHIDIAQALRAGCEKHNIGAHRVEVEITEGEWIRASNTVLAQLADIRQLGVDVAIDDFGTGYSNFAYLHEIPANVIKLDKSIITDLENKPRNRIIAQSVFQLAHELGYRTVAEGIETFKCLDLVRGYGCHEAQGFFLSRPLSNDQIKQTTTGSHFLLTA</sequence>
<dbReference type="InterPro" id="IPR003018">
    <property type="entry name" value="GAF"/>
</dbReference>
<evidence type="ECO:0000259" key="1">
    <source>
        <dbReference type="PROSITE" id="PS50883"/>
    </source>
</evidence>
<keyword evidence="3" id="KW-1185">Reference proteome</keyword>
<dbReference type="OrthoDB" id="9804951at2"/>
<dbReference type="Proteomes" id="UP000195440">
    <property type="component" value="Unassembled WGS sequence"/>
</dbReference>
<feature type="domain" description="EAL" evidence="1">
    <location>
        <begin position="333"/>
        <end position="584"/>
    </location>
</feature>
<gene>
    <name evidence="2" type="ORF">AUC60_09295</name>
</gene>
<dbReference type="InterPro" id="IPR050706">
    <property type="entry name" value="Cyclic-di-GMP_PDE-like"/>
</dbReference>
<dbReference type="RefSeq" id="WP_087266378.1">
    <property type="nucleotide sequence ID" value="NZ_JBJGBV010000019.1"/>
</dbReference>
<dbReference type="Gene3D" id="3.30.450.40">
    <property type="match status" value="1"/>
</dbReference>
<dbReference type="SMART" id="SM00065">
    <property type="entry name" value="GAF"/>
    <property type="match status" value="1"/>
</dbReference>
<dbReference type="InterPro" id="IPR029016">
    <property type="entry name" value="GAF-like_dom_sf"/>
</dbReference>
<dbReference type="InterPro" id="IPR043128">
    <property type="entry name" value="Rev_trsase/Diguanyl_cyclase"/>
</dbReference>
<dbReference type="PROSITE" id="PS50883">
    <property type="entry name" value="EAL"/>
    <property type="match status" value="1"/>
</dbReference>
<dbReference type="SUPFAM" id="SSF141868">
    <property type="entry name" value="EAL domain-like"/>
    <property type="match status" value="1"/>
</dbReference>
<dbReference type="Pfam" id="PF00563">
    <property type="entry name" value="EAL"/>
    <property type="match status" value="1"/>
</dbReference>
<dbReference type="PANTHER" id="PTHR33121:SF19">
    <property type="entry name" value="CYCLIC DI-GMP PHOSPHODIESTERASE PA2567"/>
    <property type="match status" value="1"/>
</dbReference>
<dbReference type="SUPFAM" id="SSF55781">
    <property type="entry name" value="GAF domain-like"/>
    <property type="match status" value="1"/>
</dbReference>
<organism evidence="2 3">
    <name type="scientific">Pseudomonas caspiana</name>
    <dbReference type="NCBI Taxonomy" id="1451454"/>
    <lineage>
        <taxon>Bacteria</taxon>
        <taxon>Pseudomonadati</taxon>
        <taxon>Pseudomonadota</taxon>
        <taxon>Gammaproteobacteria</taxon>
        <taxon>Pseudomonadales</taxon>
        <taxon>Pseudomonadaceae</taxon>
        <taxon>Pseudomonas</taxon>
    </lineage>
</organism>
<dbReference type="InterPro" id="IPR035919">
    <property type="entry name" value="EAL_sf"/>
</dbReference>